<evidence type="ECO:0000259" key="9">
    <source>
        <dbReference type="PROSITE" id="PS52004"/>
    </source>
</evidence>
<dbReference type="InterPro" id="IPR036291">
    <property type="entry name" value="NAD(P)-bd_dom_sf"/>
</dbReference>
<dbReference type="InterPro" id="IPR014043">
    <property type="entry name" value="Acyl_transferase_dom"/>
</dbReference>
<dbReference type="SUPFAM" id="SSF53901">
    <property type="entry name" value="Thiolase-like"/>
    <property type="match status" value="1"/>
</dbReference>
<keyword evidence="4" id="KW-0045">Antibiotic biosynthesis</keyword>
<evidence type="ECO:0000256" key="2">
    <source>
        <dbReference type="ARBA" id="ARBA00022553"/>
    </source>
</evidence>
<dbReference type="InterPro" id="IPR057326">
    <property type="entry name" value="KR_dom"/>
</dbReference>
<dbReference type="EMBL" id="WPNZ01000005">
    <property type="protein sequence ID" value="MVO85238.1"/>
    <property type="molecule type" value="Genomic_DNA"/>
</dbReference>
<organism evidence="11 12">
    <name type="scientific">Streptomyces typhae</name>
    <dbReference type="NCBI Taxonomy" id="2681492"/>
    <lineage>
        <taxon>Bacteria</taxon>
        <taxon>Bacillati</taxon>
        <taxon>Actinomycetota</taxon>
        <taxon>Actinomycetes</taxon>
        <taxon>Kitasatosporales</taxon>
        <taxon>Streptomycetaceae</taxon>
        <taxon>Streptomyces</taxon>
    </lineage>
</organism>
<dbReference type="SMART" id="SM00825">
    <property type="entry name" value="PKS_KS"/>
    <property type="match status" value="1"/>
</dbReference>
<dbReference type="Gene3D" id="3.40.50.720">
    <property type="entry name" value="NAD(P)-binding Rossmann-like Domain"/>
    <property type="match status" value="1"/>
</dbReference>
<dbReference type="InterPro" id="IPR014030">
    <property type="entry name" value="Ketoacyl_synth_N"/>
</dbReference>
<accession>A0A6L6WUN8</accession>
<dbReference type="InterPro" id="IPR009081">
    <property type="entry name" value="PP-bd_ACP"/>
</dbReference>
<keyword evidence="1" id="KW-0596">Phosphopantetheine</keyword>
<dbReference type="SUPFAM" id="SSF52151">
    <property type="entry name" value="FabD/lysophospholipase-like"/>
    <property type="match status" value="1"/>
</dbReference>
<dbReference type="RefSeq" id="WP_157165320.1">
    <property type="nucleotide sequence ID" value="NZ_WPNZ01000005.1"/>
</dbReference>
<dbReference type="InterPro" id="IPR016039">
    <property type="entry name" value="Thiolase-like"/>
</dbReference>
<evidence type="ECO:0000313" key="11">
    <source>
        <dbReference type="EMBL" id="MVO85238.1"/>
    </source>
</evidence>
<dbReference type="GO" id="GO:0006633">
    <property type="term" value="P:fatty acid biosynthetic process"/>
    <property type="evidence" value="ECO:0007669"/>
    <property type="project" value="InterPro"/>
</dbReference>
<dbReference type="SUPFAM" id="SSF55048">
    <property type="entry name" value="Probable ACP-binding domain of malonyl-CoA ACP transacylase"/>
    <property type="match status" value="1"/>
</dbReference>
<dbReference type="CDD" id="cd08953">
    <property type="entry name" value="KR_2_SDR_x"/>
    <property type="match status" value="1"/>
</dbReference>
<dbReference type="InterPro" id="IPR014031">
    <property type="entry name" value="Ketoacyl_synth_C"/>
</dbReference>
<dbReference type="InterPro" id="IPR049900">
    <property type="entry name" value="PKS_mFAS_DH"/>
</dbReference>
<dbReference type="InterPro" id="IPR013968">
    <property type="entry name" value="PKS_KR"/>
</dbReference>
<dbReference type="CDD" id="cd00833">
    <property type="entry name" value="PKS"/>
    <property type="match status" value="1"/>
</dbReference>
<dbReference type="Pfam" id="PF16197">
    <property type="entry name" value="KAsynt_C_assoc"/>
    <property type="match status" value="1"/>
</dbReference>
<dbReference type="SUPFAM" id="SSF51735">
    <property type="entry name" value="NAD(P)-binding Rossmann-fold domains"/>
    <property type="match status" value="1"/>
</dbReference>
<dbReference type="PROSITE" id="PS50075">
    <property type="entry name" value="CARRIER"/>
    <property type="match status" value="1"/>
</dbReference>
<dbReference type="Gene3D" id="3.40.47.10">
    <property type="match status" value="1"/>
</dbReference>
<evidence type="ECO:0000256" key="1">
    <source>
        <dbReference type="ARBA" id="ARBA00022450"/>
    </source>
</evidence>
<dbReference type="InterPro" id="IPR020841">
    <property type="entry name" value="PKS_Beta-ketoAc_synthase_dom"/>
</dbReference>
<evidence type="ECO:0000259" key="10">
    <source>
        <dbReference type="PROSITE" id="PS52019"/>
    </source>
</evidence>
<dbReference type="PROSITE" id="PS52019">
    <property type="entry name" value="PKS_MFAS_DH"/>
    <property type="match status" value="1"/>
</dbReference>
<evidence type="ECO:0000256" key="6">
    <source>
        <dbReference type="PROSITE-ProRule" id="PRU01363"/>
    </source>
</evidence>
<evidence type="ECO:0000259" key="8">
    <source>
        <dbReference type="PROSITE" id="PS50075"/>
    </source>
</evidence>
<feature type="compositionally biased region" description="Low complexity" evidence="7">
    <location>
        <begin position="978"/>
        <end position="1000"/>
    </location>
</feature>
<sequence length="2119" mass="221303">MKQSSTDHPAGQGADAGGRIAGPSALDIAVVGLSALLPGADGPEPYWRNILSGRDLIRDVPKTHWLIDDYYDPDPRAADKTYAKRGAFLDPVAFDPLAFGIPPKALEATDTTQLLALVAAQHALMDATGGDLERLERERVGVVVGTGVLQLSCDMAARTQRPVWLKALREGGMDEAAAQRMCDRIAGHYVPWQEATFPGLLGNVVAGRIANRFDLNGPNCTVDAACASSLAALAMATDELVLGRCDMMLAGGADTLNDILWYLSFSKTPALSPTGDCRPFSEGADGTMLGEGLVLFALKRLADAERDGDRVHAVLRGLGASSDGRGTAIYAPLPEGQQRALDRAYDQAGYSPRTVELVEAHGTGTAAGDVAEFRSLSAVFGAAAEDGDPPWCAVGSVKSQIGHTKGAAGGAGLLKAILALRHRVLPPTYKVERPNPRLPLARGPLYLNTEARPWIRGSAHPRRASVSSFGFGGSNFHLTVEEYRPPTGVRACLPPRVDAAPCHLVVLSADSAAGLAARARSAAAERAPLANRARAAQLAFDPSAHARLAVVAADAEELSRLLEQVAEHLDATPDAQLHDPRGVHCAVGAPDPGPVAFLLSGQGSQYPGMGSGLALHVPQAQDVWDQLADWRPEEGTALHHVVFPPPVFDERERQAQAERLTATEWAQPALAGLALSQLAVLDAVGVAADFLAGHSFGELVALHAAGVLSRTDLLAAARRRGELLRDATEQPAGMTAVGCGAEQAEKVVEHCAAGEVWVANRNSPQQTVLSGTLTALEEAERAFGEADIVVRRLRTSGAFHTPLVRSAAVPFAGFLDGIEVRTPDRPVYANATAAPYPPRPREIRKHLAGHLTAPVRFAEQIEAMYGQGVRTFVELGAGSALTSLTGQILRDRTHLSVAVDRPGEEALRGLHHVLGALATQGRPVDFAPLWAHLADPPVPVPADAAEADGQAASRRITILGTNYGKPYPHAGEPRNGTAPDSAAQAEDAAAAPAPQGVPATARGVLPAQSDAPPHAPAAVSVPPGAHGPCGSPWLQVLQEAQRQTTQTHAAFQRSMADSHIAYLRTVEAVVHGVSAAMGAGPALPSPALAPDAAAEPRTGHESEPVYEAAAWEEPASGHMQPAPVLLSAPAHPAAAASAASVDGQYGGQHAWPAADGASVTSSEPSEYAAPVSVEAAPRVSETAVAGPSGDQPGEGGPESAEDAVLDVVAELTGYPADVLKPDLVLDTDLGIDSIKRVQILSSLRKRFPQLPRLDAGRAAGLRTLGEVAAVLKENLPEEEDGQPAIAAFARQRTPRPDAPPEQAAKNLPLQRLDLEAKPVPAPGTRLPGLAEHPVLITDEGTGVAEALVEELAPHGVQARVCAGEVPADTRALVSLDGLRPVTGTEDACNLARDLFRTARRVAPAMRAGGMWVTVQDTGGDFGLAGTHGARAGLGGIAGLARTAAREWPTARVKAVDCARGQRTARAVARAVAEELLYGGAATDVGLPDHGAQRVLVRTRRPAAGTAPSPAAGAGDVLGPQDVLVVTGGARGVTAECVVALARAHRPRLLLLGRTALREEPTYLEAAQDERAVRTALIEHARRNGAALPEPADAAARAGRVMAVREITATLAACRGAGAQVRYAALDNRDRDALARVVEEVRAEWGPVTGVLHGAGVLADRRLEDKTDEEFDRVFTTKVGGLESLLAATASDPLRLLCVFSSVAGRSGNAGQSDYAMANETLNHLVAVQAAARPGLRARALVWGAWDGGMVTEHLAEYFTAVGTPLIDPPAGARALVEELVRDGPVQRILLPHAAGTELVPAEAGAPLAQRVPAEAGAPLAQRVPAEASAPLAQRVPAEASAPLAQRVPAEASAPLAELRLAADGHPHFADHAVGGRPVVPLAYVAEWFARLLREHDPYAPVELSDLRVLRGIALEDFGSAEHRLLIHRVRSDGEPDAWQLQGHSGHSGDSGTLHYRVTPGVPPPEGARGGAGDAADIRAQELGPLPRAELYDGHVLFHGPAFQVMRGFEGVGVPGARGELAGVRHMEWRAEPWVSDPAAVDGALQLAGLWAEHLLGGPTLPMGIGHFRWHRPGPVEDTVPCTVYAGPAGDGLASCDVLLGPPQAPIAELLRVQQVLRPT</sequence>
<feature type="region of interest" description="Disordered" evidence="7">
    <location>
        <begin position="965"/>
        <end position="1000"/>
    </location>
</feature>
<keyword evidence="5" id="KW-0012">Acyltransferase</keyword>
<name>A0A6L6WUN8_9ACTN</name>
<feature type="region of interest" description="N-terminal hotdog fold" evidence="6">
    <location>
        <begin position="1840"/>
        <end position="1968"/>
    </location>
</feature>
<gene>
    <name evidence="11" type="ORF">GPA10_10850</name>
</gene>
<dbReference type="InterPro" id="IPR001227">
    <property type="entry name" value="Ac_transferase_dom_sf"/>
</dbReference>
<dbReference type="Pfam" id="PF02801">
    <property type="entry name" value="Ketoacyl-synt_C"/>
    <property type="match status" value="1"/>
</dbReference>
<dbReference type="SUPFAM" id="SSF47336">
    <property type="entry name" value="ACP-like"/>
    <property type="match status" value="1"/>
</dbReference>
<dbReference type="Gene3D" id="3.10.129.110">
    <property type="entry name" value="Polyketide synthase dehydratase"/>
    <property type="match status" value="1"/>
</dbReference>
<dbReference type="SMART" id="SM00822">
    <property type="entry name" value="PKS_KR"/>
    <property type="match status" value="1"/>
</dbReference>
<dbReference type="InterPro" id="IPR036736">
    <property type="entry name" value="ACP-like_sf"/>
</dbReference>
<keyword evidence="12" id="KW-1185">Reference proteome</keyword>
<dbReference type="InterPro" id="IPR052568">
    <property type="entry name" value="PKS-FAS_Synthase"/>
</dbReference>
<comment type="caution">
    <text evidence="11">The sequence shown here is derived from an EMBL/GenBank/DDBJ whole genome shotgun (WGS) entry which is preliminary data.</text>
</comment>
<dbReference type="GO" id="GO:0004315">
    <property type="term" value="F:3-oxoacyl-[acyl-carrier-protein] synthase activity"/>
    <property type="evidence" value="ECO:0007669"/>
    <property type="project" value="InterPro"/>
</dbReference>
<feature type="region of interest" description="Disordered" evidence="7">
    <location>
        <begin position="1942"/>
        <end position="1972"/>
    </location>
</feature>
<feature type="domain" description="Ketosynthase family 3 (KS3)" evidence="9">
    <location>
        <begin position="25"/>
        <end position="482"/>
    </location>
</feature>
<dbReference type="PANTHER" id="PTHR43074">
    <property type="entry name" value="OMEGA-3 POLYUNSATURATED FATTY ACID SYNTHASE PFAB-RELATED"/>
    <property type="match status" value="1"/>
</dbReference>
<dbReference type="InterPro" id="IPR016036">
    <property type="entry name" value="Malonyl_transacylase_ACP-bd"/>
</dbReference>
<dbReference type="InterPro" id="IPR018201">
    <property type="entry name" value="Ketoacyl_synth_AS"/>
</dbReference>
<dbReference type="Pfam" id="PF00550">
    <property type="entry name" value="PP-binding"/>
    <property type="match status" value="1"/>
</dbReference>
<feature type="domain" description="Carrier" evidence="8">
    <location>
        <begin position="1198"/>
        <end position="1275"/>
    </location>
</feature>
<evidence type="ECO:0000256" key="4">
    <source>
        <dbReference type="ARBA" id="ARBA00023194"/>
    </source>
</evidence>
<dbReference type="Pfam" id="PF00698">
    <property type="entry name" value="Acyl_transf_1"/>
    <property type="match status" value="1"/>
</dbReference>
<keyword evidence="2" id="KW-0597">Phosphoprotein</keyword>
<feature type="region of interest" description="C-terminal hotdog fold" evidence="6">
    <location>
        <begin position="1982"/>
        <end position="2119"/>
    </location>
</feature>
<evidence type="ECO:0000256" key="5">
    <source>
        <dbReference type="ARBA" id="ARBA00023315"/>
    </source>
</evidence>
<feature type="region of interest" description="Disordered" evidence="7">
    <location>
        <begin position="1152"/>
        <end position="1200"/>
    </location>
</feature>
<dbReference type="InterPro" id="IPR042104">
    <property type="entry name" value="PKS_dehydratase_sf"/>
</dbReference>
<dbReference type="InterPro" id="IPR016035">
    <property type="entry name" value="Acyl_Trfase/lysoPLipase"/>
</dbReference>
<evidence type="ECO:0000313" key="12">
    <source>
        <dbReference type="Proteomes" id="UP000483802"/>
    </source>
</evidence>
<dbReference type="Pfam" id="PF00109">
    <property type="entry name" value="ketoacyl-synt"/>
    <property type="match status" value="1"/>
</dbReference>
<dbReference type="PANTHER" id="PTHR43074:SF1">
    <property type="entry name" value="BETA-KETOACYL SYNTHASE FAMILY PROTEIN-RELATED"/>
    <property type="match status" value="1"/>
</dbReference>
<dbReference type="Gene3D" id="1.10.1200.10">
    <property type="entry name" value="ACP-like"/>
    <property type="match status" value="1"/>
</dbReference>
<dbReference type="Gene3D" id="3.40.366.10">
    <property type="entry name" value="Malonyl-Coenzyme A Acyl Carrier Protein, domain 2"/>
    <property type="match status" value="1"/>
</dbReference>
<dbReference type="Proteomes" id="UP000483802">
    <property type="component" value="Unassembled WGS sequence"/>
</dbReference>
<dbReference type="GO" id="GO:0017000">
    <property type="term" value="P:antibiotic biosynthetic process"/>
    <property type="evidence" value="ECO:0007669"/>
    <property type="project" value="UniProtKB-KW"/>
</dbReference>
<dbReference type="InterPro" id="IPR032821">
    <property type="entry name" value="PKS_assoc"/>
</dbReference>
<dbReference type="Pfam" id="PF08659">
    <property type="entry name" value="KR"/>
    <property type="match status" value="1"/>
</dbReference>
<evidence type="ECO:0000256" key="3">
    <source>
        <dbReference type="ARBA" id="ARBA00022679"/>
    </source>
</evidence>
<proteinExistence type="predicted"/>
<reference evidence="11 12" key="1">
    <citation type="submission" date="2019-11" db="EMBL/GenBank/DDBJ databases">
        <title>Streptomyces typhae sp. nov., a novel endophytic actinomycete isolated from the root of cattail pollen (Typha angustifolia L.).</title>
        <authorList>
            <person name="Peng C."/>
        </authorList>
    </citation>
    <scope>NUCLEOTIDE SEQUENCE [LARGE SCALE GENOMIC DNA]</scope>
    <source>
        <strain evidence="12">p1417</strain>
    </source>
</reference>
<feature type="domain" description="PKS/mFAS DH" evidence="10">
    <location>
        <begin position="1840"/>
        <end position="2119"/>
    </location>
</feature>
<dbReference type="SMART" id="SM00827">
    <property type="entry name" value="PKS_AT"/>
    <property type="match status" value="1"/>
</dbReference>
<evidence type="ECO:0000256" key="7">
    <source>
        <dbReference type="SAM" id="MobiDB-lite"/>
    </source>
</evidence>
<keyword evidence="3" id="KW-0808">Transferase</keyword>
<dbReference type="PROSITE" id="PS00606">
    <property type="entry name" value="KS3_1"/>
    <property type="match status" value="1"/>
</dbReference>
<feature type="active site" description="Proton acceptor; for dehydratase activity" evidence="6">
    <location>
        <position position="1871"/>
    </location>
</feature>
<feature type="active site" description="Proton donor; for dehydratase activity" evidence="6">
    <location>
        <position position="2041"/>
    </location>
</feature>
<protein>
    <submittedName>
        <fullName evidence="11">SDR family NAD(P)-dependent oxidoreductase</fullName>
    </submittedName>
</protein>
<dbReference type="PROSITE" id="PS52004">
    <property type="entry name" value="KS3_2"/>
    <property type="match status" value="1"/>
</dbReference>